<evidence type="ECO:0000313" key="2">
    <source>
        <dbReference type="Proteomes" id="UP000765509"/>
    </source>
</evidence>
<dbReference type="Proteomes" id="UP000765509">
    <property type="component" value="Unassembled WGS sequence"/>
</dbReference>
<dbReference type="Pfam" id="PF14223">
    <property type="entry name" value="Retrotran_gag_2"/>
    <property type="match status" value="1"/>
</dbReference>
<gene>
    <name evidence="1" type="ORF">O181_038169</name>
</gene>
<evidence type="ECO:0000313" key="1">
    <source>
        <dbReference type="EMBL" id="MBW0498454.1"/>
    </source>
</evidence>
<proteinExistence type="predicted"/>
<dbReference type="EMBL" id="AVOT02014736">
    <property type="protein sequence ID" value="MBW0498454.1"/>
    <property type="molecule type" value="Genomic_DNA"/>
</dbReference>
<dbReference type="OrthoDB" id="7548346at2759"/>
<comment type="caution">
    <text evidence="1">The sequence shown here is derived from an EMBL/GenBank/DDBJ whole genome shotgun (WGS) entry which is preliminary data.</text>
</comment>
<sequence length="188" mass="21472">MPEKMGNNINHPPVIDGQNYPVWSILIDIELSACGLRDVCRSELSPTTDFTVINNWNQLNVEAVQLMLSRLHPEIIVTVVNSNTVKNAKLLWNKIHEKFAYQTVTNRGRTWVRWECLRFNGNIEEYVKECSKILFDIAEIGIVMPPDIMAYSLLGKISRDSNAYDHVIVSMVLTMNSSINPQLVLEKL</sequence>
<dbReference type="AlphaFoldDB" id="A0A9Q3D7U5"/>
<accession>A0A9Q3D7U5</accession>
<reference evidence="1" key="1">
    <citation type="submission" date="2021-03" db="EMBL/GenBank/DDBJ databases">
        <title>Draft genome sequence of rust myrtle Austropuccinia psidii MF-1, a brazilian biotype.</title>
        <authorList>
            <person name="Quecine M.C."/>
            <person name="Pachon D.M.R."/>
            <person name="Bonatelli M.L."/>
            <person name="Correr F.H."/>
            <person name="Franceschini L.M."/>
            <person name="Leite T.F."/>
            <person name="Margarido G.R.A."/>
            <person name="Almeida C.A."/>
            <person name="Ferrarezi J.A."/>
            <person name="Labate C.A."/>
        </authorList>
    </citation>
    <scope>NUCLEOTIDE SEQUENCE</scope>
    <source>
        <strain evidence="1">MF-1</strain>
    </source>
</reference>
<organism evidence="1 2">
    <name type="scientific">Austropuccinia psidii MF-1</name>
    <dbReference type="NCBI Taxonomy" id="1389203"/>
    <lineage>
        <taxon>Eukaryota</taxon>
        <taxon>Fungi</taxon>
        <taxon>Dikarya</taxon>
        <taxon>Basidiomycota</taxon>
        <taxon>Pucciniomycotina</taxon>
        <taxon>Pucciniomycetes</taxon>
        <taxon>Pucciniales</taxon>
        <taxon>Sphaerophragmiaceae</taxon>
        <taxon>Austropuccinia</taxon>
    </lineage>
</organism>
<keyword evidence="2" id="KW-1185">Reference proteome</keyword>
<protein>
    <submittedName>
        <fullName evidence="1">Uncharacterized protein</fullName>
    </submittedName>
</protein>
<name>A0A9Q3D7U5_9BASI</name>